<reference evidence="2" key="1">
    <citation type="journal article" date="2023" name="Mol. Phylogenet. Evol.">
        <title>Genome-scale phylogeny and comparative genomics of the fungal order Sordariales.</title>
        <authorList>
            <person name="Hensen N."/>
            <person name="Bonometti L."/>
            <person name="Westerberg I."/>
            <person name="Brannstrom I.O."/>
            <person name="Guillou S."/>
            <person name="Cros-Aarteil S."/>
            <person name="Calhoun S."/>
            <person name="Haridas S."/>
            <person name="Kuo A."/>
            <person name="Mondo S."/>
            <person name="Pangilinan J."/>
            <person name="Riley R."/>
            <person name="LaButti K."/>
            <person name="Andreopoulos B."/>
            <person name="Lipzen A."/>
            <person name="Chen C."/>
            <person name="Yan M."/>
            <person name="Daum C."/>
            <person name="Ng V."/>
            <person name="Clum A."/>
            <person name="Steindorff A."/>
            <person name="Ohm R.A."/>
            <person name="Martin F."/>
            <person name="Silar P."/>
            <person name="Natvig D.O."/>
            <person name="Lalanne C."/>
            <person name="Gautier V."/>
            <person name="Ament-Velasquez S.L."/>
            <person name="Kruys A."/>
            <person name="Hutchinson M.I."/>
            <person name="Powell A.J."/>
            <person name="Barry K."/>
            <person name="Miller A.N."/>
            <person name="Grigoriev I.V."/>
            <person name="Debuchy R."/>
            <person name="Gladieux P."/>
            <person name="Hiltunen Thoren M."/>
            <person name="Johannesson H."/>
        </authorList>
    </citation>
    <scope>NUCLEOTIDE SEQUENCE</scope>
    <source>
        <strain evidence="2">CBS 314.62</strain>
    </source>
</reference>
<keyword evidence="3" id="KW-1185">Reference proteome</keyword>
<reference evidence="2" key="2">
    <citation type="submission" date="2023-06" db="EMBL/GenBank/DDBJ databases">
        <authorList>
            <consortium name="Lawrence Berkeley National Laboratory"/>
            <person name="Haridas S."/>
            <person name="Hensen N."/>
            <person name="Bonometti L."/>
            <person name="Westerberg I."/>
            <person name="Brannstrom I.O."/>
            <person name="Guillou S."/>
            <person name="Cros-Aarteil S."/>
            <person name="Calhoun S."/>
            <person name="Kuo A."/>
            <person name="Mondo S."/>
            <person name="Pangilinan J."/>
            <person name="Riley R."/>
            <person name="Labutti K."/>
            <person name="Andreopoulos B."/>
            <person name="Lipzen A."/>
            <person name="Chen C."/>
            <person name="Yanf M."/>
            <person name="Daum C."/>
            <person name="Ng V."/>
            <person name="Clum A."/>
            <person name="Steindorff A."/>
            <person name="Ohm R."/>
            <person name="Martin F."/>
            <person name="Silar P."/>
            <person name="Natvig D."/>
            <person name="Lalanne C."/>
            <person name="Gautier V."/>
            <person name="Ament-Velasquez S.L."/>
            <person name="Kruys A."/>
            <person name="Hutchinson M.I."/>
            <person name="Powell A.J."/>
            <person name="Barry K."/>
            <person name="Miller A.N."/>
            <person name="Grigoriev I.V."/>
            <person name="Debuchy R."/>
            <person name="Gladieux P."/>
            <person name="Thoren M.H."/>
            <person name="Johannesson H."/>
        </authorList>
    </citation>
    <scope>NUCLEOTIDE SEQUENCE</scope>
    <source>
        <strain evidence="2">CBS 314.62</strain>
    </source>
</reference>
<evidence type="ECO:0000313" key="3">
    <source>
        <dbReference type="Proteomes" id="UP001270362"/>
    </source>
</evidence>
<keyword evidence="1" id="KW-1133">Transmembrane helix</keyword>
<keyword evidence="1" id="KW-0812">Transmembrane</keyword>
<protein>
    <submittedName>
        <fullName evidence="2">Uncharacterized protein</fullName>
    </submittedName>
</protein>
<accession>A0AAE1CGR8</accession>
<evidence type="ECO:0000313" key="2">
    <source>
        <dbReference type="EMBL" id="KAK3694016.1"/>
    </source>
</evidence>
<dbReference type="EMBL" id="JAULSO010000001">
    <property type="protein sequence ID" value="KAK3694016.1"/>
    <property type="molecule type" value="Genomic_DNA"/>
</dbReference>
<gene>
    <name evidence="2" type="ORF">B0T22DRAFT_451416</name>
</gene>
<feature type="transmembrane region" description="Helical" evidence="1">
    <location>
        <begin position="25"/>
        <end position="43"/>
    </location>
</feature>
<evidence type="ECO:0000256" key="1">
    <source>
        <dbReference type="SAM" id="Phobius"/>
    </source>
</evidence>
<proteinExistence type="predicted"/>
<sequence>MIYTPVRAVVFDVHVDTHAARTFHLVYFLPLALLLSPSGGVVARRSTVGWKLELAVQWNPEPAENPAGILPRNSLSSPVPVSCACYPILVGSRGVGRRKDLWASVARRKKARMLP</sequence>
<comment type="caution">
    <text evidence="2">The sequence shown here is derived from an EMBL/GenBank/DDBJ whole genome shotgun (WGS) entry which is preliminary data.</text>
</comment>
<dbReference type="Proteomes" id="UP001270362">
    <property type="component" value="Unassembled WGS sequence"/>
</dbReference>
<keyword evidence="1" id="KW-0472">Membrane</keyword>
<name>A0AAE1CGR8_9PEZI</name>
<organism evidence="2 3">
    <name type="scientific">Podospora appendiculata</name>
    <dbReference type="NCBI Taxonomy" id="314037"/>
    <lineage>
        <taxon>Eukaryota</taxon>
        <taxon>Fungi</taxon>
        <taxon>Dikarya</taxon>
        <taxon>Ascomycota</taxon>
        <taxon>Pezizomycotina</taxon>
        <taxon>Sordariomycetes</taxon>
        <taxon>Sordariomycetidae</taxon>
        <taxon>Sordariales</taxon>
        <taxon>Podosporaceae</taxon>
        <taxon>Podospora</taxon>
    </lineage>
</organism>
<dbReference type="AlphaFoldDB" id="A0AAE1CGR8"/>